<dbReference type="Proteomes" id="UP000265882">
    <property type="component" value="Unassembled WGS sequence"/>
</dbReference>
<reference evidence="1 2" key="1">
    <citation type="journal article" date="2017" name="ISME J.">
        <title>Energy and carbon metabolisms in a deep terrestrial subsurface fluid microbial community.</title>
        <authorList>
            <person name="Momper L."/>
            <person name="Jungbluth S.P."/>
            <person name="Lee M.D."/>
            <person name="Amend J.P."/>
        </authorList>
    </citation>
    <scope>NUCLEOTIDE SEQUENCE [LARGE SCALE GENOMIC DNA]</scope>
    <source>
        <strain evidence="1">SURF_5</strain>
    </source>
</reference>
<accession>A0A3A4NZU2</accession>
<name>A0A3A4NZU2_ABYX5</name>
<evidence type="ECO:0000313" key="1">
    <source>
        <dbReference type="EMBL" id="RJP21111.1"/>
    </source>
</evidence>
<gene>
    <name evidence="1" type="ORF">C4520_10340</name>
</gene>
<dbReference type="EMBL" id="QZKU01000070">
    <property type="protein sequence ID" value="RJP21111.1"/>
    <property type="molecule type" value="Genomic_DNA"/>
</dbReference>
<comment type="caution">
    <text evidence="1">The sequence shown here is derived from an EMBL/GenBank/DDBJ whole genome shotgun (WGS) entry which is preliminary data.</text>
</comment>
<dbReference type="AlphaFoldDB" id="A0A3A4NZU2"/>
<protein>
    <submittedName>
        <fullName evidence="1">Uncharacterized protein</fullName>
    </submittedName>
</protein>
<organism evidence="1 2">
    <name type="scientific">Abyssobacteria bacterium (strain SURF_5)</name>
    <dbReference type="NCBI Taxonomy" id="2093360"/>
    <lineage>
        <taxon>Bacteria</taxon>
        <taxon>Pseudomonadati</taxon>
        <taxon>Candidatus Hydrogenedentota</taxon>
        <taxon>Candidatus Abyssobacteria</taxon>
    </lineage>
</organism>
<proteinExistence type="predicted"/>
<sequence>MAEPPKLDAQGALQYDLLPLSYPDLLPVLLKHYDQIQKMCPVLDAPFPFSFFQFGVSLSNHMSTTQDKKITA</sequence>
<evidence type="ECO:0000313" key="2">
    <source>
        <dbReference type="Proteomes" id="UP000265882"/>
    </source>
</evidence>